<evidence type="ECO:0000313" key="4">
    <source>
        <dbReference type="EMBL" id="MBD3323495.1"/>
    </source>
</evidence>
<dbReference type="InterPro" id="IPR034660">
    <property type="entry name" value="DinB/YfiT-like"/>
</dbReference>
<protein>
    <submittedName>
        <fullName evidence="4">DUF664 domain-containing protein</fullName>
    </submittedName>
</protein>
<dbReference type="EMBL" id="WJJP01000085">
    <property type="protein sequence ID" value="MBD3323495.1"/>
    <property type="molecule type" value="Genomic_DNA"/>
</dbReference>
<dbReference type="Pfam" id="PF05163">
    <property type="entry name" value="DinB"/>
    <property type="match status" value="1"/>
</dbReference>
<name>A0A9D5JSN8_9BACT</name>
<evidence type="ECO:0000256" key="1">
    <source>
        <dbReference type="ARBA" id="ARBA00008635"/>
    </source>
</evidence>
<feature type="binding site" evidence="3">
    <location>
        <position position="158"/>
    </location>
    <ligand>
        <name>a divalent metal cation</name>
        <dbReference type="ChEBI" id="CHEBI:60240"/>
    </ligand>
</feature>
<reference evidence="4" key="1">
    <citation type="submission" date="2019-11" db="EMBL/GenBank/DDBJ databases">
        <title>Microbial mats filling the niche in hypersaline microbial mats.</title>
        <authorList>
            <person name="Wong H.L."/>
            <person name="Macleod F.I."/>
            <person name="White R.A. III"/>
            <person name="Burns B.P."/>
        </authorList>
    </citation>
    <scope>NUCLEOTIDE SEQUENCE</scope>
    <source>
        <strain evidence="4">Rbin_158</strain>
    </source>
</reference>
<dbReference type="GO" id="GO:0046872">
    <property type="term" value="F:metal ion binding"/>
    <property type="evidence" value="ECO:0007669"/>
    <property type="project" value="UniProtKB-KW"/>
</dbReference>
<dbReference type="Gene3D" id="1.20.120.450">
    <property type="entry name" value="dinb family like domain"/>
    <property type="match status" value="1"/>
</dbReference>
<accession>A0A9D5JSN8</accession>
<dbReference type="AlphaFoldDB" id="A0A9D5JSN8"/>
<gene>
    <name evidence="4" type="ORF">GF339_02855</name>
</gene>
<sequence length="177" mass="19877">MTNLAPKSGRSRQYAVTPAAAFAHQDAAYLGAALDELSHRLFDLIEDLGPTVLEAVPANATHSIATLTVHLADAEAIWLSRIPESTDALELRTILKQSQQNCPTRAPELITLCQRIRAKITIPSLVGRVEIDTPVVQHDKVKSVRQVLLHQLWHWTYHTGQIGLLRRMFGPRYQWNF</sequence>
<feature type="binding site" evidence="3">
    <location>
        <position position="70"/>
    </location>
    <ligand>
        <name>a divalent metal cation</name>
        <dbReference type="ChEBI" id="CHEBI:60240"/>
    </ligand>
</feature>
<dbReference type="SUPFAM" id="SSF109854">
    <property type="entry name" value="DinB/YfiT-like putative metalloenzymes"/>
    <property type="match status" value="1"/>
</dbReference>
<dbReference type="InterPro" id="IPR007837">
    <property type="entry name" value="DinB"/>
</dbReference>
<feature type="binding site" evidence="3">
    <location>
        <position position="154"/>
    </location>
    <ligand>
        <name>a divalent metal cation</name>
        <dbReference type="ChEBI" id="CHEBI:60240"/>
    </ligand>
</feature>
<evidence type="ECO:0000256" key="2">
    <source>
        <dbReference type="ARBA" id="ARBA00022723"/>
    </source>
</evidence>
<organism evidence="4 5">
    <name type="scientific">candidate division KSB3 bacterium</name>
    <dbReference type="NCBI Taxonomy" id="2044937"/>
    <lineage>
        <taxon>Bacteria</taxon>
        <taxon>candidate division KSB3</taxon>
    </lineage>
</organism>
<comment type="caution">
    <text evidence="4">The sequence shown here is derived from an EMBL/GenBank/DDBJ whole genome shotgun (WGS) entry which is preliminary data.</text>
</comment>
<proteinExistence type="inferred from homology"/>
<evidence type="ECO:0000313" key="5">
    <source>
        <dbReference type="Proteomes" id="UP000649604"/>
    </source>
</evidence>
<dbReference type="Proteomes" id="UP000649604">
    <property type="component" value="Unassembled WGS sequence"/>
</dbReference>
<keyword evidence="2 3" id="KW-0479">Metal-binding</keyword>
<comment type="similarity">
    <text evidence="1">Belongs to the DinB family.</text>
</comment>
<evidence type="ECO:0000256" key="3">
    <source>
        <dbReference type="PIRSR" id="PIRSR607837-1"/>
    </source>
</evidence>